<name>A0A177AC45_9PEZI</name>
<organism evidence="1">
    <name type="scientific">Pseudogymnoascus destructans</name>
    <dbReference type="NCBI Taxonomy" id="655981"/>
    <lineage>
        <taxon>Eukaryota</taxon>
        <taxon>Fungi</taxon>
        <taxon>Dikarya</taxon>
        <taxon>Ascomycota</taxon>
        <taxon>Pezizomycotina</taxon>
        <taxon>Leotiomycetes</taxon>
        <taxon>Thelebolales</taxon>
        <taxon>Thelebolaceae</taxon>
        <taxon>Pseudogymnoascus</taxon>
    </lineage>
</organism>
<sequence length="104" mass="11589">METLNSQEQLSERAIEAALLATDFPNGVMVARASGYGSFYDQREYEDGMAMEIDQDANIILCHVHTGVASQHWVGVVVYFGHDDDGDDTISLQLFDFSRRQGDV</sequence>
<protein>
    <submittedName>
        <fullName evidence="1">Uncharacterized protein</fullName>
    </submittedName>
</protein>
<accession>A0A177AC45</accession>
<dbReference type="AlphaFoldDB" id="A0A177AC45"/>
<dbReference type="OrthoDB" id="3435428at2759"/>
<dbReference type="Proteomes" id="UP000077154">
    <property type="component" value="Unassembled WGS sequence"/>
</dbReference>
<evidence type="ECO:0000313" key="1">
    <source>
        <dbReference type="EMBL" id="OAF58754.1"/>
    </source>
</evidence>
<dbReference type="GeneID" id="36289166"/>
<dbReference type="RefSeq" id="XP_024324038.1">
    <property type="nucleotide sequence ID" value="XM_024469709.1"/>
</dbReference>
<dbReference type="VEuPathDB" id="FungiDB:GMDG_06570"/>
<gene>
    <name evidence="1" type="ORF">VC83_06104</name>
</gene>
<reference evidence="1" key="1">
    <citation type="submission" date="2016-03" db="EMBL/GenBank/DDBJ databases">
        <title>Updated assembly of Pseudogymnoascus destructans, the fungus causing white-nose syndrome of bats.</title>
        <authorList>
            <person name="Palmer J.M."/>
            <person name="Drees K.P."/>
            <person name="Foster J.T."/>
            <person name="Lindner D.L."/>
        </authorList>
    </citation>
    <scope>NUCLEOTIDE SEQUENCE [LARGE SCALE GENOMIC DNA]</scope>
    <source>
        <strain evidence="1">20631-21</strain>
    </source>
</reference>
<dbReference type="EMBL" id="KV441395">
    <property type="protein sequence ID" value="OAF58754.1"/>
    <property type="molecule type" value="Genomic_DNA"/>
</dbReference>
<proteinExistence type="predicted"/>